<evidence type="ECO:0000256" key="1">
    <source>
        <dbReference type="ARBA" id="ARBA00004389"/>
    </source>
</evidence>
<organism evidence="7 8">
    <name type="scientific">Mobilitalea sibirica</name>
    <dbReference type="NCBI Taxonomy" id="1462919"/>
    <lineage>
        <taxon>Bacteria</taxon>
        <taxon>Bacillati</taxon>
        <taxon>Bacillota</taxon>
        <taxon>Clostridia</taxon>
        <taxon>Lachnospirales</taxon>
        <taxon>Lachnospiraceae</taxon>
        <taxon>Mobilitalea</taxon>
    </lineage>
</organism>
<dbReference type="NCBIfam" id="NF041549">
    <property type="entry name" value="PssD"/>
    <property type="match status" value="1"/>
</dbReference>
<evidence type="ECO:0000256" key="2">
    <source>
        <dbReference type="ARBA" id="ARBA00022692"/>
    </source>
</evidence>
<dbReference type="EMBL" id="JAEAGR010000001">
    <property type="protein sequence ID" value="MBH1939366.1"/>
    <property type="molecule type" value="Genomic_DNA"/>
</dbReference>
<evidence type="ECO:0000256" key="5">
    <source>
        <dbReference type="ARBA" id="ARBA00023136"/>
    </source>
</evidence>
<evidence type="ECO:0000256" key="6">
    <source>
        <dbReference type="SAM" id="Phobius"/>
    </source>
</evidence>
<keyword evidence="8" id="KW-1185">Reference proteome</keyword>
<evidence type="ECO:0000256" key="4">
    <source>
        <dbReference type="ARBA" id="ARBA00022989"/>
    </source>
</evidence>
<name>A0A8J7KRJ8_9FIRM</name>
<dbReference type="SUPFAM" id="SSF53756">
    <property type="entry name" value="UDP-Glycosyltransferase/glycogen phosphorylase"/>
    <property type="match status" value="1"/>
</dbReference>
<keyword evidence="3" id="KW-0256">Endoplasmic reticulum</keyword>
<evidence type="ECO:0000313" key="8">
    <source>
        <dbReference type="Proteomes" id="UP000623269"/>
    </source>
</evidence>
<dbReference type="AlphaFoldDB" id="A0A8J7KRJ8"/>
<proteinExistence type="predicted"/>
<dbReference type="PANTHER" id="PTHR12154:SF4">
    <property type="entry name" value="UDP-N-ACETYLGLUCOSAMINE TRANSFERASE SUBUNIT ALG14 HOMOLOG"/>
    <property type="match status" value="1"/>
</dbReference>
<comment type="caution">
    <text evidence="7">The sequence shown here is derived from an EMBL/GenBank/DDBJ whole genome shotgun (WGS) entry which is preliminary data.</text>
</comment>
<sequence>MYKKICFAASSGGHYEQLMMLKPIMDEYDSFIVTEKTKYSSRVDNIKSFYLLQINRKEIRFIPKIVFNSIKSLVIILKEKPNVVITTGVLAVIPICLLVKLLGGKLIYIESFAKVSTPTETGKLLYKFADQFYVQWDDMIKVFPKAIYKGGIY</sequence>
<gene>
    <name evidence="7" type="ORF">I5677_00500</name>
</gene>
<dbReference type="GO" id="GO:0006488">
    <property type="term" value="P:dolichol-linked oligosaccharide biosynthetic process"/>
    <property type="evidence" value="ECO:0007669"/>
    <property type="project" value="InterPro"/>
</dbReference>
<dbReference type="PANTHER" id="PTHR12154">
    <property type="entry name" value="GLYCOSYL TRANSFERASE-RELATED"/>
    <property type="match status" value="1"/>
</dbReference>
<comment type="subcellular location">
    <subcellularLocation>
        <location evidence="1">Endoplasmic reticulum membrane</location>
        <topology evidence="1">Single-pass membrane protein</topology>
    </subcellularLocation>
</comment>
<dbReference type="Proteomes" id="UP000623269">
    <property type="component" value="Unassembled WGS sequence"/>
</dbReference>
<dbReference type="RefSeq" id="WP_197659596.1">
    <property type="nucleotide sequence ID" value="NZ_JAEAGR010000001.1"/>
</dbReference>
<protein>
    <submittedName>
        <fullName evidence="7">Polysaccharide biosynthesis protein</fullName>
    </submittedName>
</protein>
<accession>A0A8J7KRJ8</accession>
<evidence type="ECO:0000313" key="7">
    <source>
        <dbReference type="EMBL" id="MBH1939366.1"/>
    </source>
</evidence>
<reference evidence="7" key="1">
    <citation type="submission" date="2020-12" db="EMBL/GenBank/DDBJ databases">
        <title>M. sibirica DSM 26468T genome.</title>
        <authorList>
            <person name="Thieme N."/>
            <person name="Rettenmaier R."/>
            <person name="Zverlov V."/>
            <person name="Liebl W."/>
        </authorList>
    </citation>
    <scope>NUCLEOTIDE SEQUENCE</scope>
    <source>
        <strain evidence="7">DSM 26468</strain>
    </source>
</reference>
<dbReference type="Gene3D" id="3.40.50.2000">
    <property type="entry name" value="Glycogen Phosphorylase B"/>
    <property type="match status" value="1"/>
</dbReference>
<dbReference type="Pfam" id="PF08660">
    <property type="entry name" value="Alg14"/>
    <property type="match status" value="1"/>
</dbReference>
<evidence type="ECO:0000256" key="3">
    <source>
        <dbReference type="ARBA" id="ARBA00022824"/>
    </source>
</evidence>
<feature type="transmembrane region" description="Helical" evidence="6">
    <location>
        <begin position="83"/>
        <end position="102"/>
    </location>
</feature>
<keyword evidence="4 6" id="KW-1133">Transmembrane helix</keyword>
<keyword evidence="2 6" id="KW-0812">Transmembrane</keyword>
<dbReference type="InterPro" id="IPR013969">
    <property type="entry name" value="Oligosacch_biosynth_Alg14"/>
</dbReference>
<dbReference type="GO" id="GO:0004577">
    <property type="term" value="F:N-acetylglucosaminyldiphosphodolichol N-acetylglucosaminyltransferase activity"/>
    <property type="evidence" value="ECO:0007669"/>
    <property type="project" value="TreeGrafter"/>
</dbReference>
<keyword evidence="5 6" id="KW-0472">Membrane</keyword>